<name>A0A0A9XHC7_LYGHE</name>
<evidence type="ECO:0000313" key="2">
    <source>
        <dbReference type="EMBL" id="JAQ11690.1"/>
    </source>
</evidence>
<sequence>MSTGSALSALDGKTNVVNVSTSSLTPNTISTNAGSAHSLHSINANNGVGGNSSISNNNNNTSINSSNITNAPTKFDIEEMINYVIQCKPLSEEQLIKVCAKGKEVLQKESNVHSVQAPVTVCGDIHGQFHDML</sequence>
<reference evidence="1" key="1">
    <citation type="journal article" date="2014" name="PLoS ONE">
        <title>Transcriptome-Based Identification of ABC Transporters in the Western Tarnished Plant Bug Lygus hesperus.</title>
        <authorList>
            <person name="Hull J.J."/>
            <person name="Chaney K."/>
            <person name="Geib S.M."/>
            <person name="Fabrick J.A."/>
            <person name="Brent C.S."/>
            <person name="Walsh D."/>
            <person name="Lavine L.C."/>
        </authorList>
    </citation>
    <scope>NUCLEOTIDE SEQUENCE</scope>
</reference>
<accession>A0A0A9XHC7</accession>
<reference evidence="2" key="3">
    <citation type="journal article" date="2016" name="Gigascience">
        <title>De novo construction of an expanded transcriptome assembly for the western tarnished plant bug, Lygus hesperus.</title>
        <authorList>
            <person name="Tassone E.E."/>
            <person name="Geib S.M."/>
            <person name="Hall B."/>
            <person name="Fabrick J.A."/>
            <person name="Brent C.S."/>
            <person name="Hull J.J."/>
        </authorList>
    </citation>
    <scope>NUCLEOTIDE SEQUENCE</scope>
</reference>
<dbReference type="EMBL" id="GBHO01025396">
    <property type="protein sequence ID" value="JAG18208.1"/>
    <property type="molecule type" value="Transcribed_RNA"/>
</dbReference>
<reference evidence="1" key="2">
    <citation type="submission" date="2014-07" db="EMBL/GenBank/DDBJ databases">
        <authorList>
            <person name="Hull J."/>
        </authorList>
    </citation>
    <scope>NUCLEOTIDE SEQUENCE</scope>
</reference>
<dbReference type="SUPFAM" id="SSF56300">
    <property type="entry name" value="Metallo-dependent phosphatases"/>
    <property type="match status" value="1"/>
</dbReference>
<gene>
    <name evidence="2" type="primary">PP2A_0</name>
    <name evidence="1" type="ORF">CM83_6529</name>
    <name evidence="2" type="ORF">g.7335</name>
</gene>
<dbReference type="InterPro" id="IPR029052">
    <property type="entry name" value="Metallo-depent_PP-like"/>
</dbReference>
<protein>
    <submittedName>
        <fullName evidence="2">Serine/threonine-protein phosphatase PP2A catalytic subunit</fullName>
    </submittedName>
</protein>
<dbReference type="InterPro" id="IPR047129">
    <property type="entry name" value="PPA2-like"/>
</dbReference>
<evidence type="ECO:0000313" key="1">
    <source>
        <dbReference type="EMBL" id="JAG18208.1"/>
    </source>
</evidence>
<dbReference type="PANTHER" id="PTHR45619">
    <property type="entry name" value="SERINE/THREONINE-PROTEIN PHOSPHATASE PP2A-RELATED"/>
    <property type="match status" value="1"/>
</dbReference>
<dbReference type="EMBL" id="GDHC01006939">
    <property type="protein sequence ID" value="JAQ11690.1"/>
    <property type="molecule type" value="Transcribed_RNA"/>
</dbReference>
<dbReference type="GO" id="GO:0004722">
    <property type="term" value="F:protein serine/threonine phosphatase activity"/>
    <property type="evidence" value="ECO:0007669"/>
    <property type="project" value="InterPro"/>
</dbReference>
<proteinExistence type="predicted"/>
<dbReference type="AlphaFoldDB" id="A0A0A9XHC7"/>
<organism evidence="1">
    <name type="scientific">Lygus hesperus</name>
    <name type="common">Western plant bug</name>
    <dbReference type="NCBI Taxonomy" id="30085"/>
    <lineage>
        <taxon>Eukaryota</taxon>
        <taxon>Metazoa</taxon>
        <taxon>Ecdysozoa</taxon>
        <taxon>Arthropoda</taxon>
        <taxon>Hexapoda</taxon>
        <taxon>Insecta</taxon>
        <taxon>Pterygota</taxon>
        <taxon>Neoptera</taxon>
        <taxon>Paraneoptera</taxon>
        <taxon>Hemiptera</taxon>
        <taxon>Heteroptera</taxon>
        <taxon>Panheteroptera</taxon>
        <taxon>Cimicomorpha</taxon>
        <taxon>Miridae</taxon>
        <taxon>Mirini</taxon>
        <taxon>Lygus</taxon>
    </lineage>
</organism>
<dbReference type="Gene3D" id="3.60.21.10">
    <property type="match status" value="1"/>
</dbReference>